<reference evidence="3" key="1">
    <citation type="journal article" date="2014" name="BMC Genomics">
        <title>The genome sequence of the biocontrol fungus Metarhizium anisopliae and comparative genomics of Metarhizium species.</title>
        <authorList>
            <person name="Pattemore J.A."/>
            <person name="Hane J.K."/>
            <person name="Williams A.H."/>
            <person name="Wilson B.A."/>
            <person name="Stodart B.J."/>
            <person name="Ash G.J."/>
        </authorList>
    </citation>
    <scope>NUCLEOTIDE SEQUENCE [LARGE SCALE GENOMIC DNA]</scope>
    <source>
        <strain evidence="3">BRIP 53293</strain>
    </source>
</reference>
<evidence type="ECO:0000256" key="1">
    <source>
        <dbReference type="SAM" id="MobiDB-lite"/>
    </source>
</evidence>
<keyword evidence="3" id="KW-1185">Reference proteome</keyword>
<name>A0A0D9NHM7_METAN</name>
<evidence type="ECO:0000313" key="2">
    <source>
        <dbReference type="EMBL" id="KJK73484.1"/>
    </source>
</evidence>
<protein>
    <submittedName>
        <fullName evidence="2">Uncharacterized protein</fullName>
    </submittedName>
</protein>
<feature type="compositionally biased region" description="Acidic residues" evidence="1">
    <location>
        <begin position="128"/>
        <end position="140"/>
    </location>
</feature>
<sequence>MAEHTIPQTEKGEEVYAGINPSTRIYDQNVDRGLAPSAGDSSGPRSGNLEHRHTPRSLPMVEQNHISDCAGNVNQRSTDIPASTSQGSRDEGVNQEESRDDSLHEHKSTTSKSPTSPVSTTDDKTETDVTDYDDVDEDSGMDVNTGLPPFSG</sequence>
<organism evidence="2 3">
    <name type="scientific">Metarhizium anisopliae BRIP 53293</name>
    <dbReference type="NCBI Taxonomy" id="1291518"/>
    <lineage>
        <taxon>Eukaryota</taxon>
        <taxon>Fungi</taxon>
        <taxon>Dikarya</taxon>
        <taxon>Ascomycota</taxon>
        <taxon>Pezizomycotina</taxon>
        <taxon>Sordariomycetes</taxon>
        <taxon>Hypocreomycetidae</taxon>
        <taxon>Hypocreales</taxon>
        <taxon>Clavicipitaceae</taxon>
        <taxon>Metarhizium</taxon>
    </lineage>
</organism>
<feature type="compositionally biased region" description="Basic and acidic residues" evidence="1">
    <location>
        <begin position="88"/>
        <end position="108"/>
    </location>
</feature>
<feature type="compositionally biased region" description="Polar residues" evidence="1">
    <location>
        <begin position="72"/>
        <end position="87"/>
    </location>
</feature>
<accession>A0A0D9NHM7</accession>
<dbReference type="Proteomes" id="UP000054544">
    <property type="component" value="Unassembled WGS sequence"/>
</dbReference>
<gene>
    <name evidence="2" type="ORF">H634G_11274</name>
</gene>
<feature type="region of interest" description="Disordered" evidence="1">
    <location>
        <begin position="1"/>
        <end position="152"/>
    </location>
</feature>
<evidence type="ECO:0000313" key="3">
    <source>
        <dbReference type="Proteomes" id="UP000054544"/>
    </source>
</evidence>
<proteinExistence type="predicted"/>
<dbReference type="EMBL" id="KE384822">
    <property type="protein sequence ID" value="KJK73484.1"/>
    <property type="molecule type" value="Genomic_DNA"/>
</dbReference>
<feature type="compositionally biased region" description="Low complexity" evidence="1">
    <location>
        <begin position="110"/>
        <end position="120"/>
    </location>
</feature>
<dbReference type="AlphaFoldDB" id="A0A0D9NHM7"/>